<gene>
    <name evidence="1" type="ORF">NCTC13350_01788</name>
</gene>
<dbReference type="AlphaFoldDB" id="A0A378ZWF1"/>
<organism evidence="1 2">
    <name type="scientific">Pannonibacter phragmitetus</name>
    <dbReference type="NCBI Taxonomy" id="121719"/>
    <lineage>
        <taxon>Bacteria</taxon>
        <taxon>Pseudomonadati</taxon>
        <taxon>Pseudomonadota</taxon>
        <taxon>Alphaproteobacteria</taxon>
        <taxon>Hyphomicrobiales</taxon>
        <taxon>Stappiaceae</taxon>
        <taxon>Pannonibacter</taxon>
    </lineage>
</organism>
<dbReference type="OrthoDB" id="20942at2"/>
<evidence type="ECO:0000313" key="1">
    <source>
        <dbReference type="EMBL" id="SUB00861.1"/>
    </source>
</evidence>
<dbReference type="InterPro" id="IPR018727">
    <property type="entry name" value="DUF2267"/>
</dbReference>
<dbReference type="Pfam" id="PF10025">
    <property type="entry name" value="DUF2267"/>
    <property type="match status" value="1"/>
</dbReference>
<proteinExistence type="predicted"/>
<dbReference type="EMBL" id="UGSK01000001">
    <property type="protein sequence ID" value="SUB00861.1"/>
    <property type="molecule type" value="Genomic_DNA"/>
</dbReference>
<protein>
    <submittedName>
        <fullName evidence="1">Uncharacterized conserved protein (DUF2267)</fullName>
    </submittedName>
</protein>
<dbReference type="InterPro" id="IPR038282">
    <property type="entry name" value="DUF2267_sf"/>
</dbReference>
<dbReference type="Proteomes" id="UP000255000">
    <property type="component" value="Unassembled WGS sequence"/>
</dbReference>
<reference evidence="1 2" key="1">
    <citation type="submission" date="2018-06" db="EMBL/GenBank/DDBJ databases">
        <authorList>
            <consortium name="Pathogen Informatics"/>
            <person name="Doyle S."/>
        </authorList>
    </citation>
    <scope>NUCLEOTIDE SEQUENCE [LARGE SCALE GENOMIC DNA]</scope>
    <source>
        <strain evidence="1 2">NCTC13350</strain>
    </source>
</reference>
<sequence length="144" mass="16574">MPVPNEYQMASQQFERFLEDARNELDLTTRNQTYTAVQGVLLAFRARLDVAAGLSFANELPAVLRAMFVKDWDLTAPFLPFASREEMAREVAALRQHHNFAPPTAIEDVARALWKHVDRMAFARMLETLPEPAREFWAERPREG</sequence>
<accession>A0A378ZWF1</accession>
<dbReference type="Gene3D" id="1.10.490.110">
    <property type="entry name" value="Uncharacterized conserved protein DUF2267"/>
    <property type="match status" value="1"/>
</dbReference>
<name>A0A378ZWF1_9HYPH</name>
<evidence type="ECO:0000313" key="2">
    <source>
        <dbReference type="Proteomes" id="UP000255000"/>
    </source>
</evidence>